<comment type="caution">
    <text evidence="2">The sequence shown here is derived from an EMBL/GenBank/DDBJ whole genome shotgun (WGS) entry which is preliminary data.</text>
</comment>
<keyword evidence="3" id="KW-1185">Reference proteome</keyword>
<dbReference type="Gene3D" id="3.40.50.300">
    <property type="entry name" value="P-loop containing nucleotide triphosphate hydrolases"/>
    <property type="match status" value="1"/>
</dbReference>
<evidence type="ECO:0000313" key="2">
    <source>
        <dbReference type="EMBL" id="KAG2113427.1"/>
    </source>
</evidence>
<dbReference type="EMBL" id="JABBWM010000012">
    <property type="protein sequence ID" value="KAG2113427.1"/>
    <property type="molecule type" value="Genomic_DNA"/>
</dbReference>
<dbReference type="InterPro" id="IPR006073">
    <property type="entry name" value="GTP-bd"/>
</dbReference>
<sequence length="208" mass="23413">MSKNVAIIGQTGAGISSLVNMLCPDANAPTSPNATRCTKEGKEYLWILEDECSCQVHDTVGLGEPGRWHFSFKSFKFVRKPDTWQLKLEEYLKKKDLDLLIYCIPGDRGLLKKSHGQNYGKVKSMMGSVPLVVVVTHLEKFKDPLDGWWSTNLSILRNVGIPETTKHACVTTLPKKDLENGDLYDNSREGLETLIRGILWPSTGHRRR</sequence>
<evidence type="ECO:0000259" key="1">
    <source>
        <dbReference type="Pfam" id="PF01926"/>
    </source>
</evidence>
<dbReference type="Proteomes" id="UP000823399">
    <property type="component" value="Unassembled WGS sequence"/>
</dbReference>
<dbReference type="GO" id="GO:0005525">
    <property type="term" value="F:GTP binding"/>
    <property type="evidence" value="ECO:0007669"/>
    <property type="project" value="InterPro"/>
</dbReference>
<dbReference type="InterPro" id="IPR027417">
    <property type="entry name" value="P-loop_NTPase"/>
</dbReference>
<dbReference type="SUPFAM" id="SSF52540">
    <property type="entry name" value="P-loop containing nucleoside triphosphate hydrolases"/>
    <property type="match status" value="1"/>
</dbReference>
<dbReference type="GeneID" id="64698595"/>
<dbReference type="AlphaFoldDB" id="A0A9P7FBK2"/>
<protein>
    <recommendedName>
        <fullName evidence="1">G domain-containing protein</fullName>
    </recommendedName>
</protein>
<dbReference type="Pfam" id="PF01926">
    <property type="entry name" value="MMR_HSR1"/>
    <property type="match status" value="1"/>
</dbReference>
<feature type="domain" description="G" evidence="1">
    <location>
        <begin position="4"/>
        <end position="112"/>
    </location>
</feature>
<dbReference type="CDD" id="cd00882">
    <property type="entry name" value="Ras_like_GTPase"/>
    <property type="match status" value="1"/>
</dbReference>
<name>A0A9P7FBK2_9AGAM</name>
<dbReference type="OrthoDB" id="8954335at2759"/>
<accession>A0A9P7FBK2</accession>
<proteinExistence type="predicted"/>
<evidence type="ECO:0000313" key="3">
    <source>
        <dbReference type="Proteomes" id="UP000823399"/>
    </source>
</evidence>
<gene>
    <name evidence="2" type="ORF">F5147DRAFT_680853</name>
</gene>
<dbReference type="RefSeq" id="XP_041295814.1">
    <property type="nucleotide sequence ID" value="XM_041436336.1"/>
</dbReference>
<organism evidence="2 3">
    <name type="scientific">Suillus discolor</name>
    <dbReference type="NCBI Taxonomy" id="1912936"/>
    <lineage>
        <taxon>Eukaryota</taxon>
        <taxon>Fungi</taxon>
        <taxon>Dikarya</taxon>
        <taxon>Basidiomycota</taxon>
        <taxon>Agaricomycotina</taxon>
        <taxon>Agaricomycetes</taxon>
        <taxon>Agaricomycetidae</taxon>
        <taxon>Boletales</taxon>
        <taxon>Suillineae</taxon>
        <taxon>Suillaceae</taxon>
        <taxon>Suillus</taxon>
    </lineage>
</organism>
<reference evidence="2" key="1">
    <citation type="journal article" date="2020" name="New Phytol.">
        <title>Comparative genomics reveals dynamic genome evolution in host specialist ectomycorrhizal fungi.</title>
        <authorList>
            <person name="Lofgren L.A."/>
            <person name="Nguyen N.H."/>
            <person name="Vilgalys R."/>
            <person name="Ruytinx J."/>
            <person name="Liao H.L."/>
            <person name="Branco S."/>
            <person name="Kuo A."/>
            <person name="LaButti K."/>
            <person name="Lipzen A."/>
            <person name="Andreopoulos W."/>
            <person name="Pangilinan J."/>
            <person name="Riley R."/>
            <person name="Hundley H."/>
            <person name="Na H."/>
            <person name="Barry K."/>
            <person name="Grigoriev I.V."/>
            <person name="Stajich J.E."/>
            <person name="Kennedy P.G."/>
        </authorList>
    </citation>
    <scope>NUCLEOTIDE SEQUENCE</scope>
    <source>
        <strain evidence="2">FC423</strain>
    </source>
</reference>